<keyword evidence="6" id="KW-0539">Nucleus</keyword>
<evidence type="ECO:0000256" key="6">
    <source>
        <dbReference type="ARBA" id="ARBA00023242"/>
    </source>
</evidence>
<dbReference type="PROSITE" id="PS50090">
    <property type="entry name" value="MYB_LIKE"/>
    <property type="match status" value="2"/>
</dbReference>
<dbReference type="InterPro" id="IPR001005">
    <property type="entry name" value="SANT/Myb"/>
</dbReference>
<feature type="region of interest" description="Disordered" evidence="7">
    <location>
        <begin position="224"/>
        <end position="260"/>
    </location>
</feature>
<protein>
    <recommendedName>
        <fullName evidence="11">Transcription factor MYB108</fullName>
    </recommendedName>
</protein>
<dbReference type="GO" id="GO:0005634">
    <property type="term" value="C:nucleus"/>
    <property type="evidence" value="ECO:0007669"/>
    <property type="project" value="UniProtKB-SubCell"/>
</dbReference>
<dbReference type="PANTHER" id="PTHR45675:SF1">
    <property type="entry name" value="MYB TRANSCRIPTION FACTOR-RELATED"/>
    <property type="match status" value="1"/>
</dbReference>
<evidence type="ECO:0000313" key="10">
    <source>
        <dbReference type="EnsemblPlants" id="MELO3C006728.2.1"/>
    </source>
</evidence>
<evidence type="ECO:0000256" key="2">
    <source>
        <dbReference type="ARBA" id="ARBA00022737"/>
    </source>
</evidence>
<dbReference type="Gene3D" id="1.10.10.60">
    <property type="entry name" value="Homeodomain-like"/>
    <property type="match status" value="2"/>
</dbReference>
<dbReference type="SMART" id="SM00717">
    <property type="entry name" value="SANT"/>
    <property type="match status" value="2"/>
</dbReference>
<dbReference type="InterPro" id="IPR017930">
    <property type="entry name" value="Myb_dom"/>
</dbReference>
<feature type="domain" description="HTH myb-type" evidence="9">
    <location>
        <begin position="58"/>
        <end position="114"/>
    </location>
</feature>
<evidence type="ECO:0008006" key="11">
    <source>
        <dbReference type="Google" id="ProtNLM"/>
    </source>
</evidence>
<dbReference type="GO" id="GO:0003700">
    <property type="term" value="F:DNA-binding transcription factor activity"/>
    <property type="evidence" value="ECO:0007669"/>
    <property type="project" value="InterPro"/>
</dbReference>
<accession>A0A9I9CQ20</accession>
<keyword evidence="2" id="KW-0677">Repeat</keyword>
<name>A0A9I9CQ20_CUCME</name>
<dbReference type="InterPro" id="IPR009057">
    <property type="entry name" value="Homeodomain-like_sf"/>
</dbReference>
<feature type="domain" description="Myb-like" evidence="8">
    <location>
        <begin position="111"/>
        <end position="161"/>
    </location>
</feature>
<dbReference type="InterPro" id="IPR044676">
    <property type="entry name" value="EOBI/EOBII-like_plant"/>
</dbReference>
<dbReference type="FunFam" id="1.10.10.60:FF:000107">
    <property type="entry name" value="MYB transcription factor"/>
    <property type="match status" value="1"/>
</dbReference>
<evidence type="ECO:0000256" key="1">
    <source>
        <dbReference type="ARBA" id="ARBA00004123"/>
    </source>
</evidence>
<evidence type="ECO:0000259" key="9">
    <source>
        <dbReference type="PROSITE" id="PS51294"/>
    </source>
</evidence>
<dbReference type="EnsemblPlants" id="MELO3C006728.2.1">
    <property type="protein sequence ID" value="MELO3C006728.2.1"/>
    <property type="gene ID" value="MELO3C006728.2"/>
</dbReference>
<sequence>SCPLRSPLFPPPPLPLSKTKPPTQSKLNHINLAAPSREMDGNKDRMFDSGTLHGGEDDSDLRRGPWTVEEDIILINYIANHGDGRWNSLARCAGLKRTGKSCRLRWLNYLRPDVRRGNITLEEQLLILELHSRWGNRWSKIAQQLPGRTDNEIKNYWRTRVQKHAKQLKCDVNSKQFKDTMRYLWMPRLVERIQAAAVSSVAASAVVDGSGSYGSVTPTPPALMMNGGSDFVSTPQVTPSYTSENSSSGGGGGSSDGTQVSSVSELTDCYNNFSCNFPAGYEQDAGAGAASMQSPAGGLFFNEGTLDFQAMQQSSCEWMAGDGGVDTSESLWNGAGADYFWFLQQQLN</sequence>
<feature type="compositionally biased region" description="Basic and acidic residues" evidence="7">
    <location>
        <begin position="37"/>
        <end position="47"/>
    </location>
</feature>
<dbReference type="GO" id="GO:0043565">
    <property type="term" value="F:sequence-specific DNA binding"/>
    <property type="evidence" value="ECO:0007669"/>
    <property type="project" value="InterPro"/>
</dbReference>
<dbReference type="PANTHER" id="PTHR45675">
    <property type="entry name" value="MYB TRANSCRIPTION FACTOR-RELATED-RELATED"/>
    <property type="match status" value="1"/>
</dbReference>
<dbReference type="PROSITE" id="PS51294">
    <property type="entry name" value="HTH_MYB"/>
    <property type="match status" value="2"/>
</dbReference>
<evidence type="ECO:0000256" key="7">
    <source>
        <dbReference type="SAM" id="MobiDB-lite"/>
    </source>
</evidence>
<dbReference type="FunFam" id="1.10.10.60:FF:000011">
    <property type="entry name" value="Myb transcription factor"/>
    <property type="match status" value="1"/>
</dbReference>
<feature type="domain" description="Myb-like" evidence="8">
    <location>
        <begin position="58"/>
        <end position="110"/>
    </location>
</feature>
<comment type="subcellular location">
    <subcellularLocation>
        <location evidence="1">Nucleus</location>
    </subcellularLocation>
</comment>
<feature type="domain" description="HTH myb-type" evidence="9">
    <location>
        <begin position="115"/>
        <end position="165"/>
    </location>
</feature>
<feature type="compositionally biased region" description="Low complexity" evidence="7">
    <location>
        <begin position="237"/>
        <end position="247"/>
    </location>
</feature>
<organism evidence="10">
    <name type="scientific">Cucumis melo</name>
    <name type="common">Muskmelon</name>
    <dbReference type="NCBI Taxonomy" id="3656"/>
    <lineage>
        <taxon>Eukaryota</taxon>
        <taxon>Viridiplantae</taxon>
        <taxon>Streptophyta</taxon>
        <taxon>Embryophyta</taxon>
        <taxon>Tracheophyta</taxon>
        <taxon>Spermatophyta</taxon>
        <taxon>Magnoliopsida</taxon>
        <taxon>eudicotyledons</taxon>
        <taxon>Gunneridae</taxon>
        <taxon>Pentapetalae</taxon>
        <taxon>rosids</taxon>
        <taxon>fabids</taxon>
        <taxon>Cucurbitales</taxon>
        <taxon>Cucurbitaceae</taxon>
        <taxon>Benincaseae</taxon>
        <taxon>Cucumis</taxon>
    </lineage>
</organism>
<keyword evidence="5" id="KW-0804">Transcription</keyword>
<dbReference type="Pfam" id="PF00249">
    <property type="entry name" value="Myb_DNA-binding"/>
    <property type="match status" value="2"/>
</dbReference>
<evidence type="ECO:0000259" key="8">
    <source>
        <dbReference type="PROSITE" id="PS50090"/>
    </source>
</evidence>
<dbReference type="SUPFAM" id="SSF46689">
    <property type="entry name" value="Homeodomain-like"/>
    <property type="match status" value="1"/>
</dbReference>
<proteinExistence type="predicted"/>
<evidence type="ECO:0000256" key="5">
    <source>
        <dbReference type="ARBA" id="ARBA00023163"/>
    </source>
</evidence>
<feature type="region of interest" description="Disordered" evidence="7">
    <location>
        <begin position="1"/>
        <end position="61"/>
    </location>
</feature>
<evidence type="ECO:0000256" key="3">
    <source>
        <dbReference type="ARBA" id="ARBA00023015"/>
    </source>
</evidence>
<reference evidence="10" key="1">
    <citation type="submission" date="2023-03" db="UniProtKB">
        <authorList>
            <consortium name="EnsemblPlants"/>
        </authorList>
    </citation>
    <scope>IDENTIFICATION</scope>
</reference>
<dbReference type="AlphaFoldDB" id="A0A9I9CQ20"/>
<keyword evidence="3" id="KW-0805">Transcription regulation</keyword>
<keyword evidence="4" id="KW-0238">DNA-binding</keyword>
<evidence type="ECO:0000256" key="4">
    <source>
        <dbReference type="ARBA" id="ARBA00023125"/>
    </source>
</evidence>
<dbReference type="Gramene" id="MELO3C006728.2.1">
    <property type="protein sequence ID" value="MELO3C006728.2.1"/>
    <property type="gene ID" value="MELO3C006728.2"/>
</dbReference>
<dbReference type="CDD" id="cd00167">
    <property type="entry name" value="SANT"/>
    <property type="match status" value="1"/>
</dbReference>